<reference evidence="2 4" key="1">
    <citation type="submission" date="2016-11" db="EMBL/GenBank/DDBJ databases">
        <title>Comparison of Traditional DNA-DNA Hybridization with In Silico Genomic Analysis.</title>
        <authorList>
            <person name="Nicholson A.C."/>
            <person name="Sammons S."/>
            <person name="Humrighouse B.W."/>
            <person name="Graziano J."/>
            <person name="Lasker B."/>
            <person name="Whitney A.M."/>
            <person name="Mcquiston J.R."/>
        </authorList>
    </citation>
    <scope>NUCLEOTIDE SEQUENCE [LARGE SCALE GENOMIC DNA]</scope>
    <source>
        <strain evidence="1 4">H1892</strain>
        <strain evidence="2">H2381</strain>
    </source>
</reference>
<dbReference type="EMBL" id="NIPX01000002">
    <property type="protein sequence ID" value="OWJ86175.1"/>
    <property type="molecule type" value="Genomic_DNA"/>
</dbReference>
<dbReference type="AlphaFoldDB" id="A0A212AXH9"/>
<sequence>MNRLTDIAAAKVMVVSDADGALALDDRLPPAAPMVMPVQVLERASSWFGLLRARFAQSGGRRLT</sequence>
<evidence type="ECO:0000313" key="3">
    <source>
        <dbReference type="Proteomes" id="UP000196640"/>
    </source>
</evidence>
<dbReference type="STRING" id="366616.CG51_04865"/>
<dbReference type="Proteomes" id="UP000214673">
    <property type="component" value="Unassembled WGS sequence"/>
</dbReference>
<gene>
    <name evidence="2" type="ORF">CDV52_03240</name>
    <name evidence="1" type="ORF">CDV53_17130</name>
</gene>
<keyword evidence="4" id="KW-1185">Reference proteome</keyword>
<evidence type="ECO:0000313" key="2">
    <source>
        <dbReference type="EMBL" id="OWJ86175.1"/>
    </source>
</evidence>
<dbReference type="RefSeq" id="WP_035741069.1">
    <property type="nucleotide sequence ID" value="NZ_CALUEG010000001.1"/>
</dbReference>
<proteinExistence type="predicted"/>
<comment type="caution">
    <text evidence="2">The sequence shown here is derived from an EMBL/GenBank/DDBJ whole genome shotgun (WGS) entry which is preliminary data.</text>
</comment>
<accession>A0A212AXH9</accession>
<organism evidence="2 3">
    <name type="scientific">Haematobacter missouriensis</name>
    <dbReference type="NCBI Taxonomy" id="366616"/>
    <lineage>
        <taxon>Bacteria</taxon>
        <taxon>Pseudomonadati</taxon>
        <taxon>Pseudomonadota</taxon>
        <taxon>Alphaproteobacteria</taxon>
        <taxon>Rhodobacterales</taxon>
        <taxon>Paracoccaceae</taxon>
        <taxon>Haematobacter</taxon>
    </lineage>
</organism>
<name>A0A212AXH9_9RHOB</name>
<evidence type="ECO:0000313" key="1">
    <source>
        <dbReference type="EMBL" id="OWJ72326.1"/>
    </source>
</evidence>
<evidence type="ECO:0000313" key="4">
    <source>
        <dbReference type="Proteomes" id="UP000214673"/>
    </source>
</evidence>
<dbReference type="EMBL" id="NIPV01000097">
    <property type="protein sequence ID" value="OWJ72326.1"/>
    <property type="molecule type" value="Genomic_DNA"/>
</dbReference>
<protein>
    <submittedName>
        <fullName evidence="2">Uncharacterized protein</fullName>
    </submittedName>
</protein>
<reference evidence="3" key="2">
    <citation type="submission" date="2016-11" db="EMBL/GenBank/DDBJ databases">
        <title>Comparison of Traditional DNA-DNA Hybridization with In Silico Genomic Analysis.</title>
        <authorList>
            <person name="Nicholson A.C."/>
            <person name="Humrighouse B.W."/>
            <person name="Graziano J."/>
            <person name="Lasker B."/>
            <person name="Whitney A.M."/>
            <person name="Mcquiston J.R."/>
            <person name="Bell M."/>
        </authorList>
    </citation>
    <scope>NUCLEOTIDE SEQUENCE [LARGE SCALE GENOMIC DNA]</scope>
    <source>
        <strain evidence="3">H2381</strain>
    </source>
</reference>
<dbReference type="Proteomes" id="UP000196640">
    <property type="component" value="Unassembled WGS sequence"/>
</dbReference>